<comment type="caution">
    <text evidence="3">The sequence shown here is derived from an EMBL/GenBank/DDBJ whole genome shotgun (WGS) entry which is preliminary data.</text>
</comment>
<feature type="domain" description="Glycosyl transferase family 1" evidence="1">
    <location>
        <begin position="218"/>
        <end position="391"/>
    </location>
</feature>
<dbReference type="AlphaFoldDB" id="A0A0G0C2Q9"/>
<dbReference type="Proteomes" id="UP000034778">
    <property type="component" value="Unassembled WGS sequence"/>
</dbReference>
<name>A0A0G0C2Q9_9BACT</name>
<dbReference type="EMBL" id="LBOW01000001">
    <property type="protein sequence ID" value="KKP45460.1"/>
    <property type="molecule type" value="Genomic_DNA"/>
</dbReference>
<evidence type="ECO:0000313" key="4">
    <source>
        <dbReference type="Proteomes" id="UP000034778"/>
    </source>
</evidence>
<evidence type="ECO:0000313" key="3">
    <source>
        <dbReference type="EMBL" id="KKP45460.1"/>
    </source>
</evidence>
<dbReference type="Pfam" id="PF00534">
    <property type="entry name" value="Glycos_transf_1"/>
    <property type="match status" value="1"/>
</dbReference>
<organism evidence="3 4">
    <name type="scientific">Candidatus Woesebacteria bacterium GW2011_GWB1_33_22</name>
    <dbReference type="NCBI Taxonomy" id="1618566"/>
    <lineage>
        <taxon>Bacteria</taxon>
        <taxon>Candidatus Woeseibacteriota</taxon>
    </lineage>
</organism>
<dbReference type="InterPro" id="IPR028098">
    <property type="entry name" value="Glyco_trans_4-like_N"/>
</dbReference>
<evidence type="ECO:0000259" key="2">
    <source>
        <dbReference type="Pfam" id="PF13477"/>
    </source>
</evidence>
<sequence length="414" mass="47143">MKICILTHTFPRFEKDVAAPFMDGVATGMVENKNEVIVLTPFSSKFSKFLKSKKYKLVLYKYAPFKSWHKLGYSETLTDDKTLKFTNLLLSPFMFTFGILALYKLVKKEKIDIINAHWILPNGFIACVVSRLTGVPVVSTLPGSDVYMADRNNLYRYMAKFASETSKAISSNSPQLLVDLAKICEKLGTKKGLIQKKSYPIMYGVDPKKFYPTTKNITSIRKKLKILGDNIIISSVGRLVSKKGYKYLVEAAPKIIKENKKVTFAIFGEGDQRKELEKRVLELGLEDNFRFPGWVKYDEILYYQNLGDIFILPSIRDEEGNLDDQSVSVVEAMACAKPIITTDFPGYRIVMRNGRNGYLVPEKNAQKMSQAIIKLIGSPKLRDDMGKTSRELVLNHFSWDSIGKEYTFLFEKLL</sequence>
<proteinExistence type="predicted"/>
<evidence type="ECO:0000259" key="1">
    <source>
        <dbReference type="Pfam" id="PF00534"/>
    </source>
</evidence>
<dbReference type="SUPFAM" id="SSF53756">
    <property type="entry name" value="UDP-Glycosyltransferase/glycogen phosphorylase"/>
    <property type="match status" value="1"/>
</dbReference>
<evidence type="ECO:0008006" key="5">
    <source>
        <dbReference type="Google" id="ProtNLM"/>
    </source>
</evidence>
<feature type="domain" description="Glycosyltransferase subfamily 4-like N-terminal" evidence="2">
    <location>
        <begin position="97"/>
        <end position="173"/>
    </location>
</feature>
<dbReference type="PANTHER" id="PTHR12526">
    <property type="entry name" value="GLYCOSYLTRANSFERASE"/>
    <property type="match status" value="1"/>
</dbReference>
<dbReference type="InterPro" id="IPR001296">
    <property type="entry name" value="Glyco_trans_1"/>
</dbReference>
<gene>
    <name evidence="3" type="ORF">UR35_C0001G0057</name>
</gene>
<dbReference type="GO" id="GO:0016757">
    <property type="term" value="F:glycosyltransferase activity"/>
    <property type="evidence" value="ECO:0007669"/>
    <property type="project" value="InterPro"/>
</dbReference>
<dbReference type="STRING" id="1618566.UR35_C0001G0057"/>
<accession>A0A0G0C2Q9</accession>
<dbReference type="Pfam" id="PF13477">
    <property type="entry name" value="Glyco_trans_4_2"/>
    <property type="match status" value="1"/>
</dbReference>
<reference evidence="3 4" key="1">
    <citation type="journal article" date="2015" name="Nature">
        <title>rRNA introns, odd ribosomes, and small enigmatic genomes across a large radiation of phyla.</title>
        <authorList>
            <person name="Brown C.T."/>
            <person name="Hug L.A."/>
            <person name="Thomas B.C."/>
            <person name="Sharon I."/>
            <person name="Castelle C.J."/>
            <person name="Singh A."/>
            <person name="Wilkins M.J."/>
            <person name="Williams K.H."/>
            <person name="Banfield J.F."/>
        </authorList>
    </citation>
    <scope>NUCLEOTIDE SEQUENCE [LARGE SCALE GENOMIC DNA]</scope>
</reference>
<protein>
    <recommendedName>
        <fullName evidence="5">Glycosyl transferase group 1</fullName>
    </recommendedName>
</protein>
<dbReference type="Gene3D" id="3.40.50.2000">
    <property type="entry name" value="Glycogen Phosphorylase B"/>
    <property type="match status" value="2"/>
</dbReference>